<dbReference type="Proteomes" id="UP000735302">
    <property type="component" value="Unassembled WGS sequence"/>
</dbReference>
<organism evidence="1 2">
    <name type="scientific">Plakobranchus ocellatus</name>
    <dbReference type="NCBI Taxonomy" id="259542"/>
    <lineage>
        <taxon>Eukaryota</taxon>
        <taxon>Metazoa</taxon>
        <taxon>Spiralia</taxon>
        <taxon>Lophotrochozoa</taxon>
        <taxon>Mollusca</taxon>
        <taxon>Gastropoda</taxon>
        <taxon>Heterobranchia</taxon>
        <taxon>Euthyneura</taxon>
        <taxon>Panpulmonata</taxon>
        <taxon>Sacoglossa</taxon>
        <taxon>Placobranchoidea</taxon>
        <taxon>Plakobranchidae</taxon>
        <taxon>Plakobranchus</taxon>
    </lineage>
</organism>
<dbReference type="EMBL" id="BLXT01002663">
    <property type="protein sequence ID" value="GFN96153.1"/>
    <property type="molecule type" value="Genomic_DNA"/>
</dbReference>
<reference evidence="1 2" key="1">
    <citation type="journal article" date="2021" name="Elife">
        <title>Chloroplast acquisition without the gene transfer in kleptoplastic sea slugs, Plakobranchus ocellatus.</title>
        <authorList>
            <person name="Maeda T."/>
            <person name="Takahashi S."/>
            <person name="Yoshida T."/>
            <person name="Shimamura S."/>
            <person name="Takaki Y."/>
            <person name="Nagai Y."/>
            <person name="Toyoda A."/>
            <person name="Suzuki Y."/>
            <person name="Arimoto A."/>
            <person name="Ishii H."/>
            <person name="Satoh N."/>
            <person name="Nishiyama T."/>
            <person name="Hasebe M."/>
            <person name="Maruyama T."/>
            <person name="Minagawa J."/>
            <person name="Obokata J."/>
            <person name="Shigenobu S."/>
        </authorList>
    </citation>
    <scope>NUCLEOTIDE SEQUENCE [LARGE SCALE GENOMIC DNA]</scope>
</reference>
<keyword evidence="2" id="KW-1185">Reference proteome</keyword>
<name>A0AAV3ZP52_9GAST</name>
<evidence type="ECO:0000313" key="1">
    <source>
        <dbReference type="EMBL" id="GFN96153.1"/>
    </source>
</evidence>
<protein>
    <submittedName>
        <fullName evidence="1">Uncharacterized protein</fullName>
    </submittedName>
</protein>
<gene>
    <name evidence="1" type="ORF">PoB_002265900</name>
</gene>
<sequence>MDTMKDWRLETCRMHNASISNFQSPLLMSISQSAASPESKSTKMDIFELNPHSSPSLNVILLARFWKSFELPHQSSFALAFNKQFFNSIVTTGATTSQLCSTFQQTILQLHCLHRCHYLPALLYLSTNNSSTPLSSPPVPLSPSFALPFNKQFFNSIVSTGAAISQLCSTFQQTILQLHCHHRCHYLPALLYLSTNNSSTPLSPPVPLSPSFALPFNRQKISFKFCILGALKEMLFEVIQKFSPARS</sequence>
<comment type="caution">
    <text evidence="1">The sequence shown here is derived from an EMBL/GenBank/DDBJ whole genome shotgun (WGS) entry which is preliminary data.</text>
</comment>
<accession>A0AAV3ZP52</accession>
<proteinExistence type="predicted"/>
<dbReference type="AlphaFoldDB" id="A0AAV3ZP52"/>
<evidence type="ECO:0000313" key="2">
    <source>
        <dbReference type="Proteomes" id="UP000735302"/>
    </source>
</evidence>